<evidence type="ECO:0000256" key="3">
    <source>
        <dbReference type="ARBA" id="ARBA00023163"/>
    </source>
</evidence>
<accession>A0A496PI24</accession>
<keyword evidence="6" id="KW-1185">Reference proteome</keyword>
<evidence type="ECO:0000313" key="5">
    <source>
        <dbReference type="EMBL" id="RKW70146.1"/>
    </source>
</evidence>
<evidence type="ECO:0000256" key="2">
    <source>
        <dbReference type="ARBA" id="ARBA00023125"/>
    </source>
</evidence>
<dbReference type="InterPro" id="IPR036388">
    <property type="entry name" value="WH-like_DNA-bd_sf"/>
</dbReference>
<dbReference type="GO" id="GO:0003677">
    <property type="term" value="F:DNA binding"/>
    <property type="evidence" value="ECO:0007669"/>
    <property type="project" value="UniProtKB-KW"/>
</dbReference>
<evidence type="ECO:0000256" key="1">
    <source>
        <dbReference type="ARBA" id="ARBA00023015"/>
    </source>
</evidence>
<evidence type="ECO:0000313" key="6">
    <source>
        <dbReference type="Proteomes" id="UP000273119"/>
    </source>
</evidence>
<dbReference type="InterPro" id="IPR016032">
    <property type="entry name" value="Sig_transdc_resp-reg_C-effctor"/>
</dbReference>
<dbReference type="SMART" id="SM00421">
    <property type="entry name" value="HTH_LUXR"/>
    <property type="match status" value="1"/>
</dbReference>
<dbReference type="InterPro" id="IPR000792">
    <property type="entry name" value="Tscrpt_reg_LuxR_C"/>
</dbReference>
<gene>
    <name evidence="5" type="ORF">DWQ67_09350</name>
</gene>
<dbReference type="GO" id="GO:0006355">
    <property type="term" value="P:regulation of DNA-templated transcription"/>
    <property type="evidence" value="ECO:0007669"/>
    <property type="project" value="InterPro"/>
</dbReference>
<feature type="domain" description="HTH luxR-type" evidence="4">
    <location>
        <begin position="788"/>
        <end position="853"/>
    </location>
</feature>
<dbReference type="EMBL" id="QQXL01000005">
    <property type="protein sequence ID" value="RKW70146.1"/>
    <property type="molecule type" value="Genomic_DNA"/>
</dbReference>
<comment type="caution">
    <text evidence="5">The sequence shown here is derived from an EMBL/GenBank/DDBJ whole genome shotgun (WGS) entry which is preliminary data.</text>
</comment>
<name>A0A496PI24_9MICC</name>
<keyword evidence="2" id="KW-0238">DNA-binding</keyword>
<dbReference type="CDD" id="cd06170">
    <property type="entry name" value="LuxR_C_like"/>
    <property type="match status" value="1"/>
</dbReference>
<dbReference type="PANTHER" id="PTHR44688:SF16">
    <property type="entry name" value="DNA-BINDING TRANSCRIPTIONAL ACTIVATOR DEVR_DOSR"/>
    <property type="match status" value="1"/>
</dbReference>
<dbReference type="AlphaFoldDB" id="A0A496PI24"/>
<dbReference type="Proteomes" id="UP000273119">
    <property type="component" value="Unassembled WGS sequence"/>
</dbReference>
<dbReference type="PROSITE" id="PS50043">
    <property type="entry name" value="HTH_LUXR_2"/>
    <property type="match status" value="1"/>
</dbReference>
<evidence type="ECO:0000259" key="4">
    <source>
        <dbReference type="PROSITE" id="PS50043"/>
    </source>
</evidence>
<proteinExistence type="predicted"/>
<dbReference type="SUPFAM" id="SSF46894">
    <property type="entry name" value="C-terminal effector domain of the bipartite response regulators"/>
    <property type="match status" value="1"/>
</dbReference>
<protein>
    <submittedName>
        <fullName evidence="5">LuxR family transcriptional regulator</fullName>
    </submittedName>
</protein>
<keyword evidence="1" id="KW-0805">Transcription regulation</keyword>
<dbReference type="PRINTS" id="PR00038">
    <property type="entry name" value="HTHLUXR"/>
</dbReference>
<keyword evidence="3" id="KW-0804">Transcription</keyword>
<dbReference type="Pfam" id="PF00196">
    <property type="entry name" value="GerE"/>
    <property type="match status" value="1"/>
</dbReference>
<dbReference type="Gene3D" id="1.10.10.10">
    <property type="entry name" value="Winged helix-like DNA-binding domain superfamily/Winged helix DNA-binding domain"/>
    <property type="match status" value="1"/>
</dbReference>
<dbReference type="PANTHER" id="PTHR44688">
    <property type="entry name" value="DNA-BINDING TRANSCRIPTIONAL ACTIVATOR DEVR_DOSR"/>
    <property type="match status" value="1"/>
</dbReference>
<reference evidence="5 6" key="1">
    <citation type="submission" date="2018-07" db="EMBL/GenBank/DDBJ databases">
        <title>Arthrobacter sp. nov., isolated from raw cow's milk with high bacterial count.</title>
        <authorList>
            <person name="Hahne J."/>
            <person name="Isele D."/>
            <person name="Lipski A."/>
        </authorList>
    </citation>
    <scope>NUCLEOTIDE SEQUENCE [LARGE SCALE GENOMIC DNA]</scope>
    <source>
        <strain evidence="5 6">JZ R-183</strain>
    </source>
</reference>
<organism evidence="5 6">
    <name type="scientific">Galactobacter caseinivorans</name>
    <dbReference type="NCBI Taxonomy" id="2676123"/>
    <lineage>
        <taxon>Bacteria</taxon>
        <taxon>Bacillati</taxon>
        <taxon>Actinomycetota</taxon>
        <taxon>Actinomycetes</taxon>
        <taxon>Micrococcales</taxon>
        <taxon>Micrococcaceae</taxon>
        <taxon>Galactobacter</taxon>
    </lineage>
</organism>
<sequence length="861" mass="91989">MIPTPPGVHALGGTRESEAATVAGLAAPGHGVLVVAHPGEGRTDVTAAAQATLRRSDAPALRCTAHTTSAELLSWYEAHHAARCLRLHDVDTLPQAVTPVLSSLVQDSRAILLMSADAVSMRSASAFDTTTSVGLLCDLWRRRLMGRVDLAPLTDEETAARMRGWVPTDALDSLQLTTATRSARGSVAIARDLAEDLTADSRSAPRRLPRPWDAPFALSARTLHRIASRTRDLPPALKTAAVVLHSVGPLDHAMAARMVGPDVLTRLLNVGLASLRRLPDGDEVDVDGLQVAGLLSVPDVDDINGHINTALAFLERSWRSGLPFSDAPTMALARHFMDLGITEGSGRLFARAATVTARLGWHRETEMLTRTAMADGAGAEVLPTLWVSLLSQDRHQEVLDQAQELLQREPEAFHLEHLHRVCTAASWERTTPDWLITYLTDVVGAADPVLAQILTILTGDAPMTNQCADTFSDYAATSTHASVPRMWAMALTLSQRLSAGDPEALEASVTQARSLRGRLRVLNPAASSMAHDAFLLFDLCCCSAQALAGVDPGGVRRVLEERTSNAVGFGPASGRVAAACASYLHALSAYRRGNTEAATRDITTSMSLLDHSTFSALNASLMRLSLQLARSGPTDEVDPEILGSYLAVGESMHQSAAGPTRLVAEPGWAASAHLYHRVLQGHLEPVAALKALEDPELNAGRFPATLASAHHLRALVSGDPEHLMRAANDLTHAGQTRGARDALTRARSLYLARRATGRANDCAAKLAALPDAEADTELPPALVNTGARPAPPSGLTQRELEICLLVAQGLSNLQIGERLYLSVRTVESHVLQARAKLRAPRRRDIPERLSKELARAAGARG</sequence>